<accession>A0ABY0FNA3</accession>
<gene>
    <name evidence="2" type="ORF">AA0119_g13575</name>
</gene>
<organism evidence="2 3">
    <name type="scientific">Alternaria tenuissima</name>
    <dbReference type="NCBI Taxonomy" id="119927"/>
    <lineage>
        <taxon>Eukaryota</taxon>
        <taxon>Fungi</taxon>
        <taxon>Dikarya</taxon>
        <taxon>Ascomycota</taxon>
        <taxon>Pezizomycotina</taxon>
        <taxon>Dothideomycetes</taxon>
        <taxon>Pleosporomycetidae</taxon>
        <taxon>Pleosporales</taxon>
        <taxon>Pleosporineae</taxon>
        <taxon>Pleosporaceae</taxon>
        <taxon>Alternaria</taxon>
        <taxon>Alternaria sect. Alternaria</taxon>
        <taxon>Alternaria alternata complex</taxon>
    </lineage>
</organism>
<evidence type="ECO:0000313" key="2">
    <source>
        <dbReference type="EMBL" id="RYN76417.1"/>
    </source>
</evidence>
<sequence length="75" mass="8052">MGIGGSHIQAHDRIMVAGPALSEPPTTNKKTADHQGLHEKHGANNPHLDPMKQTEDDELTLNETSTEGSIKKDDG</sequence>
<evidence type="ECO:0000313" key="3">
    <source>
        <dbReference type="Proteomes" id="UP000293195"/>
    </source>
</evidence>
<feature type="compositionally biased region" description="Basic and acidic residues" evidence="1">
    <location>
        <begin position="30"/>
        <end position="42"/>
    </location>
</feature>
<keyword evidence="3" id="KW-1185">Reference proteome</keyword>
<reference evidence="3" key="1">
    <citation type="journal article" date="2019" name="bioRxiv">
        <title>Genomics, evolutionary history and diagnostics of the Alternaria alternata species group including apple and Asian pear pathotypes.</title>
        <authorList>
            <person name="Armitage A.D."/>
            <person name="Cockerton H.M."/>
            <person name="Sreenivasaprasad S."/>
            <person name="Woodhall J.W."/>
            <person name="Lane C.R."/>
            <person name="Harrison R.J."/>
            <person name="Clarkson J.P."/>
        </authorList>
    </citation>
    <scope>NUCLEOTIDE SEQUENCE [LARGE SCALE GENOMIC DNA]</scope>
    <source>
        <strain evidence="3">FERA 635</strain>
    </source>
</reference>
<comment type="caution">
    <text evidence="2">The sequence shown here is derived from an EMBL/GenBank/DDBJ whole genome shotgun (WGS) entry which is preliminary data.</text>
</comment>
<feature type="region of interest" description="Disordered" evidence="1">
    <location>
        <begin position="1"/>
        <end position="75"/>
    </location>
</feature>
<proteinExistence type="predicted"/>
<protein>
    <submittedName>
        <fullName evidence="2">Uncharacterized protein</fullName>
    </submittedName>
</protein>
<dbReference type="Proteomes" id="UP000293195">
    <property type="component" value="Unassembled WGS sequence"/>
</dbReference>
<evidence type="ECO:0000256" key="1">
    <source>
        <dbReference type="SAM" id="MobiDB-lite"/>
    </source>
</evidence>
<dbReference type="EMBL" id="PDXF01000414">
    <property type="protein sequence ID" value="RYN76417.1"/>
    <property type="molecule type" value="Genomic_DNA"/>
</dbReference>
<name>A0ABY0FNA3_9PLEO</name>